<dbReference type="InterPro" id="IPR010971">
    <property type="entry name" value="UbiH/COQ6"/>
</dbReference>
<dbReference type="NCBIfam" id="TIGR01988">
    <property type="entry name" value="Ubi-OHases"/>
    <property type="match status" value="1"/>
</dbReference>
<keyword evidence="5" id="KW-0274">FAD</keyword>
<evidence type="ECO:0000313" key="11">
    <source>
        <dbReference type="Proteomes" id="UP000273643"/>
    </source>
</evidence>
<evidence type="ECO:0000256" key="5">
    <source>
        <dbReference type="ARBA" id="ARBA00022827"/>
    </source>
</evidence>
<dbReference type="NCBIfam" id="TIGR01984">
    <property type="entry name" value="UbiH"/>
    <property type="match status" value="1"/>
</dbReference>
<sequence>MNESLALPDYDIAIVGGGMVGSVLAGLLSASGAGWRTVLIDARSPDGLVSDHYEPHYDNRSTAISAGSADILQRLGLWSRLKAHATAITEVHVSDQGHLGGALIDAREQARDALGYVLENAWLAPTLRAAADGAPEVRVLAPAQVTGLLPGRHLSTLTLKGEGAPGTLTARLVVLADGGASDLHRRLGIEQVRRDYQQHAVIANVSFERPHRGRAYERFTPRGPLALLPLDESPQARRAALVWTLPPGEAEALRRAPEPEFLDALQRAFGWRLGRLTRVGERQSWPLALVQAQEQVRSRLVLLGNSAHYLHPVAGQGFNLSLRDAAALAAVLRRARLEGGDPGALPVLNRYVAQRAQDQRLTIQLSDKLVRVFSNRRLGLMALRHLGFVGLDFLPGVKDWFAAQTMGTAGPRAPWEPPVQRLSEMGP</sequence>
<dbReference type="GO" id="GO:0008681">
    <property type="term" value="F:2-octaprenyl-6-methoxyphenol hydroxylase activity"/>
    <property type="evidence" value="ECO:0007669"/>
    <property type="project" value="InterPro"/>
</dbReference>
<dbReference type="InterPro" id="IPR036188">
    <property type="entry name" value="FAD/NAD-bd_sf"/>
</dbReference>
<comment type="cofactor">
    <cofactor evidence="1">
        <name>FAD</name>
        <dbReference type="ChEBI" id="CHEBI:57692"/>
    </cofactor>
</comment>
<dbReference type="InterPro" id="IPR051205">
    <property type="entry name" value="UbiH/COQ6_monooxygenase"/>
</dbReference>
<dbReference type="UniPathway" id="UPA00232"/>
<evidence type="ECO:0000256" key="7">
    <source>
        <dbReference type="ARBA" id="ARBA00023033"/>
    </source>
</evidence>
<dbReference type="Pfam" id="PF01494">
    <property type="entry name" value="FAD_binding_3"/>
    <property type="match status" value="1"/>
</dbReference>
<organism evidence="10 11">
    <name type="scientific">Marinimicrobium koreense</name>
    <dbReference type="NCBI Taxonomy" id="306545"/>
    <lineage>
        <taxon>Bacteria</taxon>
        <taxon>Pseudomonadati</taxon>
        <taxon>Pseudomonadota</taxon>
        <taxon>Gammaproteobacteria</taxon>
        <taxon>Cellvibrionales</taxon>
        <taxon>Cellvibrionaceae</taxon>
        <taxon>Marinimicrobium</taxon>
    </lineage>
</organism>
<keyword evidence="8" id="KW-0812">Transmembrane</keyword>
<dbReference type="AlphaFoldDB" id="A0A3N1NPA6"/>
<keyword evidence="6" id="KW-0560">Oxidoreductase</keyword>
<dbReference type="InterPro" id="IPR002938">
    <property type="entry name" value="FAD-bd"/>
</dbReference>
<proteinExistence type="inferred from homology"/>
<comment type="similarity">
    <text evidence="3">Belongs to the UbiH/COQ6 family.</text>
</comment>
<keyword evidence="11" id="KW-1185">Reference proteome</keyword>
<dbReference type="PANTHER" id="PTHR43876">
    <property type="entry name" value="UBIQUINONE BIOSYNTHESIS MONOOXYGENASE COQ6, MITOCHONDRIAL"/>
    <property type="match status" value="1"/>
</dbReference>
<protein>
    <submittedName>
        <fullName evidence="10">2-octaprenyl-6-methoxyphenol hydroxylase /2-octaprenyl-3-methyl-6-methoxy-1,4-benzoquinol hydroxylase</fullName>
    </submittedName>
</protein>
<dbReference type="RefSeq" id="WP_211331158.1">
    <property type="nucleotide sequence ID" value="NZ_RJUK01000003.1"/>
</dbReference>
<dbReference type="InterPro" id="IPR011295">
    <property type="entry name" value="UbiH"/>
</dbReference>
<dbReference type="PANTHER" id="PTHR43876:SF8">
    <property type="entry name" value="2-OCTAPRENYL-6-METHOXYPHENOL HYDROXYLASE"/>
    <property type="match status" value="1"/>
</dbReference>
<evidence type="ECO:0000256" key="2">
    <source>
        <dbReference type="ARBA" id="ARBA00004749"/>
    </source>
</evidence>
<evidence type="ECO:0000259" key="9">
    <source>
        <dbReference type="Pfam" id="PF01494"/>
    </source>
</evidence>
<feature type="transmembrane region" description="Helical" evidence="8">
    <location>
        <begin position="12"/>
        <end position="35"/>
    </location>
</feature>
<keyword evidence="7" id="KW-0503">Monooxygenase</keyword>
<evidence type="ECO:0000256" key="8">
    <source>
        <dbReference type="SAM" id="Phobius"/>
    </source>
</evidence>
<evidence type="ECO:0000313" key="10">
    <source>
        <dbReference type="EMBL" id="ROQ18025.1"/>
    </source>
</evidence>
<evidence type="ECO:0000256" key="3">
    <source>
        <dbReference type="ARBA" id="ARBA00005349"/>
    </source>
</evidence>
<dbReference type="Gene3D" id="3.50.50.60">
    <property type="entry name" value="FAD/NAD(P)-binding domain"/>
    <property type="match status" value="2"/>
</dbReference>
<comment type="pathway">
    <text evidence="2">Cofactor biosynthesis; ubiquinone biosynthesis.</text>
</comment>
<comment type="caution">
    <text evidence="10">The sequence shown here is derived from an EMBL/GenBank/DDBJ whole genome shotgun (WGS) entry which is preliminary data.</text>
</comment>
<dbReference type="Proteomes" id="UP000273643">
    <property type="component" value="Unassembled WGS sequence"/>
</dbReference>
<keyword evidence="8" id="KW-0472">Membrane</keyword>
<feature type="domain" description="FAD-binding" evidence="9">
    <location>
        <begin position="10"/>
        <end position="356"/>
    </location>
</feature>
<gene>
    <name evidence="10" type="ORF">EDC38_2997</name>
</gene>
<dbReference type="PRINTS" id="PR00420">
    <property type="entry name" value="RNGMNOXGNASE"/>
</dbReference>
<evidence type="ECO:0000256" key="4">
    <source>
        <dbReference type="ARBA" id="ARBA00022630"/>
    </source>
</evidence>
<evidence type="ECO:0000256" key="1">
    <source>
        <dbReference type="ARBA" id="ARBA00001974"/>
    </source>
</evidence>
<accession>A0A3N1NPA6</accession>
<reference evidence="10 11" key="1">
    <citation type="submission" date="2018-11" db="EMBL/GenBank/DDBJ databases">
        <title>Genomic Encyclopedia of Type Strains, Phase IV (KMG-IV): sequencing the most valuable type-strain genomes for metagenomic binning, comparative biology and taxonomic classification.</title>
        <authorList>
            <person name="Goeker M."/>
        </authorList>
    </citation>
    <scope>NUCLEOTIDE SEQUENCE [LARGE SCALE GENOMIC DNA]</scope>
    <source>
        <strain evidence="10 11">DSM 16974</strain>
    </source>
</reference>
<name>A0A3N1NPA6_9GAMM</name>
<dbReference type="EMBL" id="RJUK01000003">
    <property type="protein sequence ID" value="ROQ18025.1"/>
    <property type="molecule type" value="Genomic_DNA"/>
</dbReference>
<keyword evidence="4" id="KW-0285">Flavoprotein</keyword>
<dbReference type="SUPFAM" id="SSF51905">
    <property type="entry name" value="FAD/NAD(P)-binding domain"/>
    <property type="match status" value="1"/>
</dbReference>
<dbReference type="NCBIfam" id="NF004356">
    <property type="entry name" value="PRK05732.1"/>
    <property type="match status" value="1"/>
</dbReference>
<evidence type="ECO:0000256" key="6">
    <source>
        <dbReference type="ARBA" id="ARBA00023002"/>
    </source>
</evidence>
<dbReference type="GO" id="GO:0071949">
    <property type="term" value="F:FAD binding"/>
    <property type="evidence" value="ECO:0007669"/>
    <property type="project" value="InterPro"/>
</dbReference>
<keyword evidence="8" id="KW-1133">Transmembrane helix</keyword>
<dbReference type="GO" id="GO:0006744">
    <property type="term" value="P:ubiquinone biosynthetic process"/>
    <property type="evidence" value="ECO:0007669"/>
    <property type="project" value="UniProtKB-UniPathway"/>
</dbReference>